<dbReference type="Proteomes" id="UP001157502">
    <property type="component" value="Chromosome 4"/>
</dbReference>
<proteinExistence type="predicted"/>
<dbReference type="EMBL" id="CM055731">
    <property type="protein sequence ID" value="KAJ8012870.1"/>
    <property type="molecule type" value="Genomic_DNA"/>
</dbReference>
<reference evidence="1" key="1">
    <citation type="submission" date="2021-05" db="EMBL/GenBank/DDBJ databases">
        <authorList>
            <person name="Pan Q."/>
            <person name="Jouanno E."/>
            <person name="Zahm M."/>
            <person name="Klopp C."/>
            <person name="Cabau C."/>
            <person name="Louis A."/>
            <person name="Berthelot C."/>
            <person name="Parey E."/>
            <person name="Roest Crollius H."/>
            <person name="Montfort J."/>
            <person name="Robinson-Rechavi M."/>
            <person name="Bouchez O."/>
            <person name="Lampietro C."/>
            <person name="Lopez Roques C."/>
            <person name="Donnadieu C."/>
            <person name="Postlethwait J."/>
            <person name="Bobe J."/>
            <person name="Dillon D."/>
            <person name="Chandos A."/>
            <person name="von Hippel F."/>
            <person name="Guiguen Y."/>
        </authorList>
    </citation>
    <scope>NUCLEOTIDE SEQUENCE</scope>
    <source>
        <strain evidence="1">YG-Jan2019</strain>
    </source>
</reference>
<comment type="caution">
    <text evidence="1">The sequence shown here is derived from an EMBL/GenBank/DDBJ whole genome shotgun (WGS) entry which is preliminary data.</text>
</comment>
<evidence type="ECO:0000313" key="2">
    <source>
        <dbReference type="Proteomes" id="UP001157502"/>
    </source>
</evidence>
<keyword evidence="2" id="KW-1185">Reference proteome</keyword>
<sequence>MVHGCISDCSDLTTTATSPLSRDTGFPDRTNERRYHAASMGTVLSISTTSNKGAILDSKKEGALAIKTESVKKPSMLVSAFTFKRVVSDSTKKKNSKKVNPNVARVNDKPVDRLNSENQKSQPTVRDNKTLALPVPTLPSHSLFPSPPHIPCASVKLVPAQKQLSQESLLSPRRVIIQASTGELLRCLGDFVRRRCSKVNVTCDEVIQWFRTVDRTLLLQGWQEQGFITPANLVFVYFLCKESIPKDLDRAVELQGVFLLCLFLSYSYMGCEISYPLKPFMVMAKEEDFWDSSMDIINNTSGKMLQLNADPHFFTQVFQELKDEGESKDKDLDR</sequence>
<protein>
    <submittedName>
        <fullName evidence="1">Uncharacterized protein</fullName>
    </submittedName>
</protein>
<name>A0ACC2HAU0_DALPE</name>
<gene>
    <name evidence="1" type="ORF">DPEC_G00047370</name>
</gene>
<accession>A0ACC2HAU0</accession>
<evidence type="ECO:0000313" key="1">
    <source>
        <dbReference type="EMBL" id="KAJ8012870.1"/>
    </source>
</evidence>
<organism evidence="1 2">
    <name type="scientific">Dallia pectoralis</name>
    <name type="common">Alaska blackfish</name>
    <dbReference type="NCBI Taxonomy" id="75939"/>
    <lineage>
        <taxon>Eukaryota</taxon>
        <taxon>Metazoa</taxon>
        <taxon>Chordata</taxon>
        <taxon>Craniata</taxon>
        <taxon>Vertebrata</taxon>
        <taxon>Euteleostomi</taxon>
        <taxon>Actinopterygii</taxon>
        <taxon>Neopterygii</taxon>
        <taxon>Teleostei</taxon>
        <taxon>Protacanthopterygii</taxon>
        <taxon>Esociformes</taxon>
        <taxon>Umbridae</taxon>
        <taxon>Dallia</taxon>
    </lineage>
</organism>